<keyword evidence="3" id="KW-1185">Reference proteome</keyword>
<dbReference type="Proteomes" id="UP001497644">
    <property type="component" value="Chromosome 7"/>
</dbReference>
<gene>
    <name evidence="2" type="ORF">LPLAT_LOCUS11993</name>
</gene>
<feature type="compositionally biased region" description="Basic and acidic residues" evidence="1">
    <location>
        <begin position="83"/>
        <end position="114"/>
    </location>
</feature>
<evidence type="ECO:0000256" key="1">
    <source>
        <dbReference type="SAM" id="MobiDB-lite"/>
    </source>
</evidence>
<accession>A0AAV2P408</accession>
<dbReference type="AlphaFoldDB" id="A0AAV2P408"/>
<name>A0AAV2P408_9HYME</name>
<feature type="region of interest" description="Disordered" evidence="1">
    <location>
        <begin position="36"/>
        <end position="123"/>
    </location>
</feature>
<organism evidence="2 3">
    <name type="scientific">Lasius platythorax</name>
    <dbReference type="NCBI Taxonomy" id="488582"/>
    <lineage>
        <taxon>Eukaryota</taxon>
        <taxon>Metazoa</taxon>
        <taxon>Ecdysozoa</taxon>
        <taxon>Arthropoda</taxon>
        <taxon>Hexapoda</taxon>
        <taxon>Insecta</taxon>
        <taxon>Pterygota</taxon>
        <taxon>Neoptera</taxon>
        <taxon>Endopterygota</taxon>
        <taxon>Hymenoptera</taxon>
        <taxon>Apocrita</taxon>
        <taxon>Aculeata</taxon>
        <taxon>Formicoidea</taxon>
        <taxon>Formicidae</taxon>
        <taxon>Formicinae</taxon>
        <taxon>Lasius</taxon>
        <taxon>Lasius</taxon>
    </lineage>
</organism>
<proteinExistence type="predicted"/>
<protein>
    <submittedName>
        <fullName evidence="2">Uncharacterized protein</fullName>
    </submittedName>
</protein>
<dbReference type="EMBL" id="OZ034830">
    <property type="protein sequence ID" value="CAL1686641.1"/>
    <property type="molecule type" value="Genomic_DNA"/>
</dbReference>
<sequence length="123" mass="13969">MYHLRRAHVVVVDSAARGDRAIARASHRSLLLGRNLVSERAPPTRSRFARDDRAPEIHSTEEDPKAVPRRKDLRSSGLGAMQHARETPDERRFADDSRTEERRRADRTDTRHCGDGGFSRSAD</sequence>
<evidence type="ECO:0000313" key="3">
    <source>
        <dbReference type="Proteomes" id="UP001497644"/>
    </source>
</evidence>
<reference evidence="2" key="1">
    <citation type="submission" date="2024-04" db="EMBL/GenBank/DDBJ databases">
        <authorList>
            <consortium name="Molecular Ecology Group"/>
        </authorList>
    </citation>
    <scope>NUCLEOTIDE SEQUENCE</scope>
</reference>
<feature type="compositionally biased region" description="Basic and acidic residues" evidence="1">
    <location>
        <begin position="48"/>
        <end position="74"/>
    </location>
</feature>
<evidence type="ECO:0000313" key="2">
    <source>
        <dbReference type="EMBL" id="CAL1686641.1"/>
    </source>
</evidence>